<dbReference type="SMART" id="SM00119">
    <property type="entry name" value="HECTc"/>
    <property type="match status" value="1"/>
</dbReference>
<dbReference type="PANTHER" id="PTHR46276:SF1">
    <property type="entry name" value="E3 UBIQUITIN-PROTEIN LIGASE UBR5"/>
    <property type="match status" value="1"/>
</dbReference>
<name>A0A3M7RJ76_BRAPC</name>
<dbReference type="STRING" id="10195.A0A3M7RJ76"/>
<dbReference type="GO" id="GO:0016874">
    <property type="term" value="F:ligase activity"/>
    <property type="evidence" value="ECO:0007669"/>
    <property type="project" value="UniProtKB-KW"/>
</dbReference>
<keyword evidence="5" id="KW-1185">Reference proteome</keyword>
<dbReference type="InterPro" id="IPR000569">
    <property type="entry name" value="HECT_dom"/>
</dbReference>
<evidence type="ECO:0000256" key="1">
    <source>
        <dbReference type="ARBA" id="ARBA00022786"/>
    </source>
</evidence>
<evidence type="ECO:0000259" key="3">
    <source>
        <dbReference type="PROSITE" id="PS50237"/>
    </source>
</evidence>
<accession>A0A3M7RJ76</accession>
<keyword evidence="4" id="KW-0436">Ligase</keyword>
<evidence type="ECO:0000313" key="5">
    <source>
        <dbReference type="Proteomes" id="UP000276133"/>
    </source>
</evidence>
<dbReference type="EMBL" id="REGN01003290">
    <property type="protein sequence ID" value="RNA23457.1"/>
    <property type="molecule type" value="Genomic_DNA"/>
</dbReference>
<dbReference type="GO" id="GO:0000209">
    <property type="term" value="P:protein polyubiquitination"/>
    <property type="evidence" value="ECO:0007669"/>
    <property type="project" value="TreeGrafter"/>
</dbReference>
<feature type="non-terminal residue" evidence="4">
    <location>
        <position position="1"/>
    </location>
</feature>
<dbReference type="GO" id="GO:0034450">
    <property type="term" value="F:ubiquitin-ubiquitin ligase activity"/>
    <property type="evidence" value="ECO:0007669"/>
    <property type="project" value="TreeGrafter"/>
</dbReference>
<dbReference type="Pfam" id="PF00632">
    <property type="entry name" value="HECT"/>
    <property type="match status" value="1"/>
</dbReference>
<dbReference type="OrthoDB" id="298098at2759"/>
<feature type="domain" description="HECT" evidence="3">
    <location>
        <begin position="3"/>
        <end position="337"/>
    </location>
</feature>
<proteinExistence type="predicted"/>
<dbReference type="PANTHER" id="PTHR46276">
    <property type="entry name" value="E3 UBIQUITIN-PROTEIN LIGASE UBR5"/>
    <property type="match status" value="1"/>
</dbReference>
<dbReference type="GO" id="GO:0005737">
    <property type="term" value="C:cytoplasm"/>
    <property type="evidence" value="ECO:0007669"/>
    <property type="project" value="TreeGrafter"/>
</dbReference>
<gene>
    <name evidence="4" type="ORF">BpHYR1_007025</name>
</gene>
<dbReference type="PROSITE" id="PS50237">
    <property type="entry name" value="HECT"/>
    <property type="match status" value="1"/>
</dbReference>
<evidence type="ECO:0000256" key="2">
    <source>
        <dbReference type="PROSITE-ProRule" id="PRU00104"/>
    </source>
</evidence>
<comment type="caution">
    <text evidence="4">The sequence shown here is derived from an EMBL/GenBank/DDBJ whole genome shotgun (WGS) entry which is preliminary data.</text>
</comment>
<dbReference type="GO" id="GO:0090263">
    <property type="term" value="P:positive regulation of canonical Wnt signaling pathway"/>
    <property type="evidence" value="ECO:0007669"/>
    <property type="project" value="TreeGrafter"/>
</dbReference>
<dbReference type="AlphaFoldDB" id="A0A3M7RJ76"/>
<protein>
    <submittedName>
        <fullName evidence="4">E3 ubiquitin-ligase UBR5</fullName>
    </submittedName>
</protein>
<feature type="active site" description="Glycyl thioester intermediate" evidence="2">
    <location>
        <position position="306"/>
    </location>
</feature>
<dbReference type="Gene3D" id="3.30.2410.10">
    <property type="entry name" value="Hect, E3 ligase catalytic domain"/>
    <property type="match status" value="1"/>
</dbReference>
<keyword evidence="1 2" id="KW-0833">Ubl conjugation pathway</keyword>
<evidence type="ECO:0000313" key="4">
    <source>
        <dbReference type="EMBL" id="RNA23457.1"/>
    </source>
</evidence>
<organism evidence="4 5">
    <name type="scientific">Brachionus plicatilis</name>
    <name type="common">Marine rotifer</name>
    <name type="synonym">Brachionus muelleri</name>
    <dbReference type="NCBI Taxonomy" id="10195"/>
    <lineage>
        <taxon>Eukaryota</taxon>
        <taxon>Metazoa</taxon>
        <taxon>Spiralia</taxon>
        <taxon>Gnathifera</taxon>
        <taxon>Rotifera</taxon>
        <taxon>Eurotatoria</taxon>
        <taxon>Monogononta</taxon>
        <taxon>Pseudotrocha</taxon>
        <taxon>Ploima</taxon>
        <taxon>Brachionidae</taxon>
        <taxon>Brachionus</taxon>
    </lineage>
</organism>
<dbReference type="InterPro" id="IPR035983">
    <property type="entry name" value="Hect_E3_ubiquitin_ligase"/>
</dbReference>
<reference evidence="4 5" key="1">
    <citation type="journal article" date="2018" name="Sci. Rep.">
        <title>Genomic signatures of local adaptation to the degree of environmental predictability in rotifers.</title>
        <authorList>
            <person name="Franch-Gras L."/>
            <person name="Hahn C."/>
            <person name="Garcia-Roger E.M."/>
            <person name="Carmona M.J."/>
            <person name="Serra M."/>
            <person name="Gomez A."/>
        </authorList>
    </citation>
    <scope>NUCLEOTIDE SEQUENCE [LARGE SCALE GENOMIC DNA]</scope>
    <source>
        <strain evidence="4">HYR1</strain>
    </source>
</reference>
<dbReference type="SUPFAM" id="SSF56204">
    <property type="entry name" value="Hect, E3 ligase catalytic domain"/>
    <property type="match status" value="1"/>
</dbReference>
<dbReference type="Gene3D" id="3.90.1750.10">
    <property type="entry name" value="Hect, E3 ligase catalytic domains"/>
    <property type="match status" value="2"/>
</dbReference>
<sequence>HDNDNLPLFWQPDKKSANRFQYSPVVGKCSPCRLNAFRNVGRVIAVCLLQNELCPITLSRHVIKYILGRPVRWHDLAFYDSQMYESFRKMIADAEQFLSAAIEHGLANSKTGSDKAVKDVIEQAIAQCNEQVFGALDFTFNIDLPSEESPLTNVDLVENGSGVQLTCVNMYEFVKLYAEYRMVKSAEPCLKEMRAGVFDVLPANALHGLYAEDLRLLLNGVADINVHVLASYTTISDESKESAKRAHFEKWFWSTLHKMSQQDKQELLFFWTGSPYLPASDDGFQPLPTITLRPPSDQLLPTANTCINRLYVPIYSSKSILKSKLLLAIKTKTFGFFNLELTTAKKKEKIERKKNEEN</sequence>
<dbReference type="Proteomes" id="UP000276133">
    <property type="component" value="Unassembled WGS sequence"/>
</dbReference>
<dbReference type="Gene3D" id="3.30.2160.10">
    <property type="entry name" value="Hect, E3 ligase catalytic domain"/>
    <property type="match status" value="1"/>
</dbReference>
<dbReference type="GO" id="GO:0005634">
    <property type="term" value="C:nucleus"/>
    <property type="evidence" value="ECO:0007669"/>
    <property type="project" value="TreeGrafter"/>
</dbReference>